<name>A0A841DUV5_9ACTN</name>
<dbReference type="EMBL" id="JACHNF010000001">
    <property type="protein sequence ID" value="MBB5981879.1"/>
    <property type="molecule type" value="Genomic_DNA"/>
</dbReference>
<dbReference type="Proteomes" id="UP000558997">
    <property type="component" value="Unassembled WGS sequence"/>
</dbReference>
<accession>A0A841DUV5</accession>
<comment type="caution">
    <text evidence="1">The sequence shown here is derived from an EMBL/GenBank/DDBJ whole genome shotgun (WGS) entry which is preliminary data.</text>
</comment>
<dbReference type="AlphaFoldDB" id="A0A841DUV5"/>
<protein>
    <submittedName>
        <fullName evidence="1">Abortive infection bacteriophage resistance protein</fullName>
    </submittedName>
</protein>
<sequence>MPVPYTKPHLRYEDQLKLLRGRGLEIGDEAAALRLLQAVGYYRLSAYVYPFRELLPPDRQAVATPAHYRSETIVPGTTFAQIASLWRFDRLLRLLVLDAVETVEVGLRTKIAYVLGERDPFGHLRVASLDAAACNQAHSRVRAVGETRHQVWLRNYQRSVRDASREDFVRHNLHKYDELPVWIAVELLTFGALVRLFNLMRPEDRTVIARELGIKGGGLAGSWLEAINYLRNVAAHHARLWNRSMTYKVRRFNRHQVGSGLAHLAGTVPTDKVYSSLAITAYLLGSLGSDSNWPGSVLDHVRQFPLAPGLSPIESMGFPAAWDGQPLWAAVGRPV</sequence>
<proteinExistence type="predicted"/>
<keyword evidence="2" id="KW-1185">Reference proteome</keyword>
<reference evidence="1 2" key="1">
    <citation type="submission" date="2020-08" db="EMBL/GenBank/DDBJ databases">
        <title>Sequencing the genomes of 1000 actinobacteria strains.</title>
        <authorList>
            <person name="Klenk H.-P."/>
        </authorList>
    </citation>
    <scope>NUCLEOTIDE SEQUENCE [LARGE SCALE GENOMIC DNA]</scope>
    <source>
        <strain evidence="1 2">DSM 17294</strain>
    </source>
</reference>
<dbReference type="InterPro" id="IPR017034">
    <property type="entry name" value="Abi_system_AbiD/AbiF"/>
</dbReference>
<dbReference type="InterPro" id="IPR011664">
    <property type="entry name" value="Abi_system_AbiD/AbiF-like"/>
</dbReference>
<evidence type="ECO:0000313" key="1">
    <source>
        <dbReference type="EMBL" id="MBB5981879.1"/>
    </source>
</evidence>
<dbReference type="Pfam" id="PF07751">
    <property type="entry name" value="Abi_2"/>
    <property type="match status" value="1"/>
</dbReference>
<gene>
    <name evidence="1" type="ORF">HDA44_005220</name>
</gene>
<dbReference type="PIRSF" id="PIRSF034934">
    <property type="entry name" value="AbiF_AbiD"/>
    <property type="match status" value="1"/>
</dbReference>
<organism evidence="1 2">
    <name type="scientific">Kribbella solani</name>
    <dbReference type="NCBI Taxonomy" id="236067"/>
    <lineage>
        <taxon>Bacteria</taxon>
        <taxon>Bacillati</taxon>
        <taxon>Actinomycetota</taxon>
        <taxon>Actinomycetes</taxon>
        <taxon>Propionibacteriales</taxon>
        <taxon>Kribbellaceae</taxon>
        <taxon>Kribbella</taxon>
    </lineage>
</organism>
<dbReference type="RefSeq" id="WP_184838719.1">
    <property type="nucleotide sequence ID" value="NZ_BAAAVN010000018.1"/>
</dbReference>
<evidence type="ECO:0000313" key="2">
    <source>
        <dbReference type="Proteomes" id="UP000558997"/>
    </source>
</evidence>